<keyword evidence="2" id="KW-1185">Reference proteome</keyword>
<reference evidence="1" key="1">
    <citation type="journal article" date="2020" name="Stud. Mycol.">
        <title>101 Dothideomycetes genomes: a test case for predicting lifestyles and emergence of pathogens.</title>
        <authorList>
            <person name="Haridas S."/>
            <person name="Albert R."/>
            <person name="Binder M."/>
            <person name="Bloem J."/>
            <person name="Labutti K."/>
            <person name="Salamov A."/>
            <person name="Andreopoulos B."/>
            <person name="Baker S."/>
            <person name="Barry K."/>
            <person name="Bills G."/>
            <person name="Bluhm B."/>
            <person name="Cannon C."/>
            <person name="Castanera R."/>
            <person name="Culley D."/>
            <person name="Daum C."/>
            <person name="Ezra D."/>
            <person name="Gonzalez J."/>
            <person name="Henrissat B."/>
            <person name="Kuo A."/>
            <person name="Liang C."/>
            <person name="Lipzen A."/>
            <person name="Lutzoni F."/>
            <person name="Magnuson J."/>
            <person name="Mondo S."/>
            <person name="Nolan M."/>
            <person name="Ohm R."/>
            <person name="Pangilinan J."/>
            <person name="Park H.-J."/>
            <person name="Ramirez L."/>
            <person name="Alfaro M."/>
            <person name="Sun H."/>
            <person name="Tritt A."/>
            <person name="Yoshinaga Y."/>
            <person name="Zwiers L.-H."/>
            <person name="Turgeon B."/>
            <person name="Goodwin S."/>
            <person name="Spatafora J."/>
            <person name="Crous P."/>
            <person name="Grigoriev I."/>
        </authorList>
    </citation>
    <scope>NUCLEOTIDE SEQUENCE</scope>
    <source>
        <strain evidence="1">CBS 123094</strain>
    </source>
</reference>
<dbReference type="AlphaFoldDB" id="A0A6A5WX31"/>
<sequence>MVPEGDCPLQLPVLSSKPIAYSGSCLGLSSTLLSHLHSVLPNTAVILSIGSGAGLLEALLNGDPYCHTIIGVEVEPSPNRYLPPENHDTVHGTRFLSGRAAEATAWMFIYPRRVGLLEEYIKMYGGSVELVVWIGPKADWDDYQDCFQTSTWDVGVQGCEESGGRLWELMAIARKRERNKIS</sequence>
<dbReference type="OrthoDB" id="2151982at2759"/>
<evidence type="ECO:0000313" key="2">
    <source>
        <dbReference type="Proteomes" id="UP000799779"/>
    </source>
</evidence>
<organism evidence="1 2">
    <name type="scientific">Amniculicola lignicola CBS 123094</name>
    <dbReference type="NCBI Taxonomy" id="1392246"/>
    <lineage>
        <taxon>Eukaryota</taxon>
        <taxon>Fungi</taxon>
        <taxon>Dikarya</taxon>
        <taxon>Ascomycota</taxon>
        <taxon>Pezizomycotina</taxon>
        <taxon>Dothideomycetes</taxon>
        <taxon>Pleosporomycetidae</taxon>
        <taxon>Pleosporales</taxon>
        <taxon>Amniculicolaceae</taxon>
        <taxon>Amniculicola</taxon>
    </lineage>
</organism>
<dbReference type="EMBL" id="ML977560">
    <property type="protein sequence ID" value="KAF2006157.1"/>
    <property type="molecule type" value="Genomic_DNA"/>
</dbReference>
<gene>
    <name evidence="1" type="ORF">P154DRAFT_254425</name>
</gene>
<dbReference type="Proteomes" id="UP000799779">
    <property type="component" value="Unassembled WGS sequence"/>
</dbReference>
<evidence type="ECO:0000313" key="1">
    <source>
        <dbReference type="EMBL" id="KAF2006157.1"/>
    </source>
</evidence>
<protein>
    <submittedName>
        <fullName evidence="1">Uncharacterized protein</fullName>
    </submittedName>
</protein>
<proteinExistence type="predicted"/>
<name>A0A6A5WX31_9PLEO</name>
<accession>A0A6A5WX31</accession>